<dbReference type="OrthoDB" id="18982at2759"/>
<comment type="catalytic activity">
    <reaction evidence="10">
        <text>a 1,2-diacyl-sn-glycero-3-phospho-L-serine(in) = a 1,2-diacyl-sn-glycero-3-phospho-L-serine(out)</text>
        <dbReference type="Rhea" id="RHEA:38663"/>
        <dbReference type="ChEBI" id="CHEBI:57262"/>
    </reaction>
</comment>
<feature type="region of interest" description="Disordered" evidence="12">
    <location>
        <begin position="291"/>
        <end position="312"/>
    </location>
</feature>
<evidence type="ECO:0000256" key="2">
    <source>
        <dbReference type="ARBA" id="ARBA00004623"/>
    </source>
</evidence>
<organism evidence="13 14">
    <name type="scientific">Mycoemilia scoparia</name>
    <dbReference type="NCBI Taxonomy" id="417184"/>
    <lineage>
        <taxon>Eukaryota</taxon>
        <taxon>Fungi</taxon>
        <taxon>Fungi incertae sedis</taxon>
        <taxon>Zoopagomycota</taxon>
        <taxon>Kickxellomycotina</taxon>
        <taxon>Kickxellomycetes</taxon>
        <taxon>Kickxellales</taxon>
        <taxon>Kickxellaceae</taxon>
        <taxon>Mycoemilia</taxon>
    </lineage>
</organism>
<feature type="compositionally biased region" description="Polar residues" evidence="12">
    <location>
        <begin position="1431"/>
        <end position="1440"/>
    </location>
</feature>
<feature type="compositionally biased region" description="Basic residues" evidence="12">
    <location>
        <begin position="1354"/>
        <end position="1364"/>
    </location>
</feature>
<comment type="catalytic activity">
    <reaction evidence="11">
        <text>a 1,2-diacyl-sn-glycero-3-phosphoethanolamine(in) = a 1,2-diacyl-sn-glycero-3-phosphoethanolamine(out)</text>
        <dbReference type="Rhea" id="RHEA:38895"/>
        <dbReference type="ChEBI" id="CHEBI:64612"/>
    </reaction>
</comment>
<keyword evidence="14" id="KW-1185">Reference proteome</keyword>
<reference evidence="13" key="1">
    <citation type="submission" date="2022-07" db="EMBL/GenBank/DDBJ databases">
        <title>Phylogenomic reconstructions and comparative analyses of Kickxellomycotina fungi.</title>
        <authorList>
            <person name="Reynolds N.K."/>
            <person name="Stajich J.E."/>
            <person name="Barry K."/>
            <person name="Grigoriev I.V."/>
            <person name="Crous P."/>
            <person name="Smith M.E."/>
        </authorList>
    </citation>
    <scope>NUCLEOTIDE SEQUENCE</scope>
    <source>
        <strain evidence="13">NBRC 100468</strain>
    </source>
</reference>
<dbReference type="GO" id="GO:0000045">
    <property type="term" value="P:autophagosome assembly"/>
    <property type="evidence" value="ECO:0007669"/>
    <property type="project" value="TreeGrafter"/>
</dbReference>
<keyword evidence="9" id="KW-0472">Membrane</keyword>
<dbReference type="GO" id="GO:0000422">
    <property type="term" value="P:autophagy of mitochondrion"/>
    <property type="evidence" value="ECO:0007669"/>
    <property type="project" value="TreeGrafter"/>
</dbReference>
<feature type="region of interest" description="Disordered" evidence="12">
    <location>
        <begin position="1397"/>
        <end position="1440"/>
    </location>
</feature>
<comment type="subcellular location">
    <subcellularLocation>
        <location evidence="1">Endoplasmic reticulum membrane</location>
        <topology evidence="1">Peripheral membrane protein</topology>
    </subcellularLocation>
    <subcellularLocation>
        <location evidence="2">Preautophagosomal structure membrane</location>
        <topology evidence="2">Peripheral membrane protein</topology>
    </subcellularLocation>
</comment>
<sequence>MWPSGWAFPNFSGSNSLQKRLVKFLLRRTVGQFLKENEINLEDLDVQLGNGHFELRNVALNEDALTDLMSDIPIVIHGGRIGKIHIKIPWSKLWTGHCEVVAEDISITASLVGPIGSNSAGGIAESIVTDGAASLLASSVYIADDFLRRESLGYGRRDDVLLSKDVERMVADINEERYKRKMGSKVRGNSGSKSPRRPSSPESNVSSEGGGVIYPRPDADGKIAGLQVVSEMVDRILSGINFRVSKVNLWLRLETENDSTTTSPNDLAPSSSCIFDGPRLKLQVNEIAYEDDPGERRSLEPNRSSMDSPGVSMETKYQTINFKTLHKKFRVRGVGLRYYKQIPNSDDENELDGGELLFSTFDAPITTKIQIHRQQPFTEVAAYQKISRSNEGGDSIYVGAMPGEFRDRNSKGPENDQFASDSALNEKGIGSIVSDEPSANGWDVKIAISECALVINQKYVQALSKVIGDFQEFYKEKAETAQIKTNYRANLYRNISQKGRWSGAVDSNLFRQTISMDVESVFVAIIAPNQIPVDQDSHSRIDYWENASSIADLKSGLDSIKFLYAHLGELKLKTTSKSRALESRSNNRELDDDISNVRDSSNIIFIIGSISLREHDPNVDKDIEIELITFDPLLSDGEASPKSTSGYQFHYSVDPKGQSSKVKISPLSMSLDMELIQRISVYGEYFGMLRKQQEAGEQQDPSQSMSIGEATLAKRVIPFVVESSLARIWITLPGIQTTGDSNSQIAGEQRDSLPSDTKQLCLDIHRLALTNIVNGTPGSSENSFGFPFEQTRTPRIQDLLGSRDNSFCKGFRIEYDVADLYLQVLHPKEKLIRIATICEQTGSPSCDEVPKAFIMKPHLEITTTPNNGRKISSRENVRGEEESPGNTHMPKLEIGTRPPAFDVFDYIDDDARIRRTYEMDATLATEFEQNSICKSNLMLSCHFPEVVVQITKQSFNRAQYILNQLFLWQAAQPNDSESSSKQDSNGNNASLFASILVDISQITVTLSNEELSGALYQCNEHVLSLNDSRLFITNSGVDKGWAYISFEAEEAQLQNPWVAGDYVPGTVFSSTLNNFSAEDSRPSNTPQVSVHFLSAPTLQDVSDMVVQLAWTTFDLENASKWAKAMSKFFTSSAESDLLPSPPPKQLKICVNMRNTSAVYRPSKPSLPETALVIDTFLFMTKINVPDEEKADPLRYSFEQISVMGRGIQANSSLNSARMHWDTTTRKFWESKGFVSLLHTDILDITTSIYESENGLSLDLHLNCEKSAVDMCADSRETLVQVLQTMSHELGTRTPFSRGSNPSLQESESDGSVRMPNRNDNMHNILDDIEEDAFGASPIVSSHGDSYSRRGSSLTRKRRGSRHSYRAGSNPDLNDDSGGLTFVDDYISANVPDIATEYEVVSNPNDPIPKITSPSYSSDRAKKSKNPKGHSKTSSQTIKSNLTLQVGSDDFLDTEISLQREKKLHTQIIPSSASPNEPLLKAGMDAKSPDSNHDNSHDSAGALPNLIEDYFESDNGNIDGSPSGDHDRILRVILNVRKLVLNLYGGSDWGLSSSNAVPQPPKSYMTPSNRHRSSDSIAQSLRSRRSFHGRRNDSTTDIFDISDGEDNDSVFIQYGSHDYAASKRHSRTHSHKAHVNYYENDGGSTRSRESQIICQAQYVSVVLELFSESSPVAFSSLVEVGTFEIIDNLESSEWNKFLTRQKPSKERGVVGIPAFTRATQYSPKSSGKQWSDQSEDSFAVIRVESVRPYPSFATTELRADLGIAPIRCYIDQDALEFVISFFSILDPLSQPPTPTGPSNKRNVSWKEPITYFQAVHISPLELRFDYKPKSLNFSKVREGNMAELINMFPIEDADMTLNAAYIRGAEGPQKLVRKLIDLWLPHITRTQVPGLVSGLAPLRSLVNMGSGMADLVFLPINQYKKDGRLIKGIQRGAKSFARSAALGVLDIGSRVAINAQNILEQAGDIIDADISGDGGDMLPGYDRYRGGAGLVENMEHLNIHGWRSGPEGTLDYYDTNEWPEDVAVDLIDFPDTVSVLSSGPSVDNGKGISISRSSRVGGGSISGVTDKTGVAGGSSAPGFLSSKYARQPLTANQGVKQAYQTLSSRFNRTRQTILAIPVEIRQNMNQQRSGGTAGRSAAHSSVRAVVRAIPVAILNPAIGAAEATSKTLLGIRNSLDNTHREQLQDKYKRRH</sequence>
<evidence type="ECO:0000256" key="4">
    <source>
        <dbReference type="ARBA" id="ARBA00018070"/>
    </source>
</evidence>
<feature type="region of interest" description="Disordered" evidence="12">
    <location>
        <begin position="1467"/>
        <end position="1501"/>
    </location>
</feature>
<dbReference type="Proteomes" id="UP001150538">
    <property type="component" value="Unassembled WGS sequence"/>
</dbReference>
<keyword evidence="7" id="KW-0072">Autophagy</keyword>
<dbReference type="GO" id="GO:0034045">
    <property type="term" value="C:phagophore assembly site membrane"/>
    <property type="evidence" value="ECO:0007669"/>
    <property type="project" value="UniProtKB-SubCell"/>
</dbReference>
<gene>
    <name evidence="13" type="primary">ATG2</name>
    <name evidence="13" type="ORF">H4219_003384</name>
</gene>
<evidence type="ECO:0000256" key="6">
    <source>
        <dbReference type="ARBA" id="ARBA00022824"/>
    </source>
</evidence>
<dbReference type="GO" id="GO:0061908">
    <property type="term" value="C:phagophore"/>
    <property type="evidence" value="ECO:0007669"/>
    <property type="project" value="TreeGrafter"/>
</dbReference>
<keyword evidence="5" id="KW-0813">Transport</keyword>
<evidence type="ECO:0000256" key="10">
    <source>
        <dbReference type="ARBA" id="ARBA00024479"/>
    </source>
</evidence>
<evidence type="ECO:0000256" key="12">
    <source>
        <dbReference type="SAM" id="MobiDB-lite"/>
    </source>
</evidence>
<dbReference type="Pfam" id="PF13329">
    <property type="entry name" value="ATG2_CAD"/>
    <property type="match status" value="2"/>
</dbReference>
<dbReference type="GO" id="GO:0032266">
    <property type="term" value="F:phosphatidylinositol-3-phosphate binding"/>
    <property type="evidence" value="ECO:0007669"/>
    <property type="project" value="TreeGrafter"/>
</dbReference>
<dbReference type="GO" id="GO:0034727">
    <property type="term" value="P:piecemeal microautophagy of the nucleus"/>
    <property type="evidence" value="ECO:0007669"/>
    <property type="project" value="TreeGrafter"/>
</dbReference>
<evidence type="ECO:0000313" key="13">
    <source>
        <dbReference type="EMBL" id="KAJ1917123.1"/>
    </source>
</evidence>
<dbReference type="PANTHER" id="PTHR13190">
    <property type="entry name" value="AUTOPHAGY-RELATED 2, ISOFORM A"/>
    <property type="match status" value="1"/>
</dbReference>
<feature type="compositionally biased region" description="Polar residues" evidence="12">
    <location>
        <begin position="1338"/>
        <end position="1353"/>
    </location>
</feature>
<dbReference type="GO" id="GO:0043495">
    <property type="term" value="F:protein-membrane adaptor activity"/>
    <property type="evidence" value="ECO:0007669"/>
    <property type="project" value="TreeGrafter"/>
</dbReference>
<evidence type="ECO:0000256" key="8">
    <source>
        <dbReference type="ARBA" id="ARBA00023055"/>
    </source>
</evidence>
<feature type="region of interest" description="Disordered" evidence="12">
    <location>
        <begin position="1289"/>
        <end position="1320"/>
    </location>
</feature>
<feature type="region of interest" description="Disordered" evidence="12">
    <location>
        <begin position="864"/>
        <end position="894"/>
    </location>
</feature>
<protein>
    <recommendedName>
        <fullName evidence="4">Autophagy-related protein 2</fullName>
    </recommendedName>
</protein>
<evidence type="ECO:0000256" key="5">
    <source>
        <dbReference type="ARBA" id="ARBA00022448"/>
    </source>
</evidence>
<comment type="caution">
    <text evidence="13">The sequence shown here is derived from an EMBL/GenBank/DDBJ whole genome shotgun (WGS) entry which is preliminary data.</text>
</comment>
<evidence type="ECO:0000256" key="9">
    <source>
        <dbReference type="ARBA" id="ARBA00023136"/>
    </source>
</evidence>
<dbReference type="GO" id="GO:0005789">
    <property type="term" value="C:endoplasmic reticulum membrane"/>
    <property type="evidence" value="ECO:0007669"/>
    <property type="project" value="UniProtKB-SubCell"/>
</dbReference>
<keyword evidence="8" id="KW-0445">Lipid transport</keyword>
<feature type="compositionally biased region" description="Basic and acidic residues" evidence="12">
    <location>
        <begin position="872"/>
        <end position="881"/>
    </location>
</feature>
<feature type="region of interest" description="Disordered" evidence="12">
    <location>
        <begin position="1550"/>
        <end position="1598"/>
    </location>
</feature>
<feature type="region of interest" description="Disordered" evidence="12">
    <location>
        <begin position="1335"/>
        <end position="1377"/>
    </location>
</feature>
<feature type="compositionally biased region" description="Polar residues" evidence="12">
    <location>
        <begin position="1293"/>
        <end position="1305"/>
    </location>
</feature>
<feature type="compositionally biased region" description="Basic residues" evidence="12">
    <location>
        <begin position="1421"/>
        <end position="1430"/>
    </location>
</feature>
<feature type="compositionally biased region" description="Basic and acidic residues" evidence="12">
    <location>
        <begin position="1486"/>
        <end position="1496"/>
    </location>
</feature>
<dbReference type="EMBL" id="JANBPU010000080">
    <property type="protein sequence ID" value="KAJ1917123.1"/>
    <property type="molecule type" value="Genomic_DNA"/>
</dbReference>
<dbReference type="GO" id="GO:0006869">
    <property type="term" value="P:lipid transport"/>
    <property type="evidence" value="ECO:0007669"/>
    <property type="project" value="UniProtKB-KW"/>
</dbReference>
<dbReference type="PANTHER" id="PTHR13190:SF1">
    <property type="entry name" value="AUTOPHAGY-RELATED 2, ISOFORM A"/>
    <property type="match status" value="1"/>
</dbReference>
<dbReference type="GO" id="GO:0061723">
    <property type="term" value="P:glycophagy"/>
    <property type="evidence" value="ECO:0007669"/>
    <property type="project" value="TreeGrafter"/>
</dbReference>
<comment type="similarity">
    <text evidence="3">Belongs to the ATG2 family.</text>
</comment>
<evidence type="ECO:0000313" key="14">
    <source>
        <dbReference type="Proteomes" id="UP001150538"/>
    </source>
</evidence>
<name>A0A9W8DMX0_9FUNG</name>
<keyword evidence="6" id="KW-0256">Endoplasmic reticulum</keyword>
<feature type="region of interest" description="Disordered" evidence="12">
    <location>
        <begin position="180"/>
        <end position="216"/>
    </location>
</feature>
<evidence type="ECO:0000256" key="3">
    <source>
        <dbReference type="ARBA" id="ARBA00009714"/>
    </source>
</evidence>
<proteinExistence type="inferred from homology"/>
<evidence type="ECO:0000256" key="7">
    <source>
        <dbReference type="ARBA" id="ARBA00023006"/>
    </source>
</evidence>
<evidence type="ECO:0000256" key="1">
    <source>
        <dbReference type="ARBA" id="ARBA00004406"/>
    </source>
</evidence>
<dbReference type="InterPro" id="IPR026849">
    <property type="entry name" value="ATG2"/>
</dbReference>
<dbReference type="GO" id="GO:0061709">
    <property type="term" value="P:reticulophagy"/>
    <property type="evidence" value="ECO:0007669"/>
    <property type="project" value="TreeGrafter"/>
</dbReference>
<evidence type="ECO:0000256" key="11">
    <source>
        <dbReference type="ARBA" id="ARBA00024615"/>
    </source>
</evidence>
<accession>A0A9W8DMX0</accession>